<dbReference type="EMBL" id="CP031517">
    <property type="protein sequence ID" value="QOS39036.1"/>
    <property type="molecule type" value="Genomic_DNA"/>
</dbReference>
<evidence type="ECO:0000256" key="5">
    <source>
        <dbReference type="ARBA" id="ARBA00022989"/>
    </source>
</evidence>
<feature type="transmembrane region" description="Helical" evidence="7">
    <location>
        <begin position="96"/>
        <end position="116"/>
    </location>
</feature>
<accession>A0A7M1XHW4</accession>
<keyword evidence="2 7" id="KW-0813">Transport</keyword>
<dbReference type="InterPro" id="IPR000515">
    <property type="entry name" value="MetI-like"/>
</dbReference>
<dbReference type="PANTHER" id="PTHR30151">
    <property type="entry name" value="ALKANE SULFONATE ABC TRANSPORTER-RELATED, MEMBRANE SUBUNIT"/>
    <property type="match status" value="1"/>
</dbReference>
<feature type="transmembrane region" description="Helical" evidence="7">
    <location>
        <begin position="122"/>
        <end position="140"/>
    </location>
</feature>
<evidence type="ECO:0000313" key="10">
    <source>
        <dbReference type="Proteomes" id="UP000593591"/>
    </source>
</evidence>
<dbReference type="PROSITE" id="PS50928">
    <property type="entry name" value="ABC_TM1"/>
    <property type="match status" value="1"/>
</dbReference>
<comment type="similarity">
    <text evidence="7">Belongs to the binding-protein-dependent transport system permease family.</text>
</comment>
<dbReference type="AlphaFoldDB" id="A0A7M1XHW4"/>
<comment type="subcellular location">
    <subcellularLocation>
        <location evidence="1 7">Cell membrane</location>
        <topology evidence="1 7">Multi-pass membrane protein</topology>
    </subcellularLocation>
</comment>
<dbReference type="PANTHER" id="PTHR30151:SF0">
    <property type="entry name" value="ABC TRANSPORTER PERMEASE PROTEIN MJ0413-RELATED"/>
    <property type="match status" value="1"/>
</dbReference>
<feature type="domain" description="ABC transmembrane type-1" evidence="8">
    <location>
        <begin position="61"/>
        <end position="241"/>
    </location>
</feature>
<keyword evidence="4 7" id="KW-0812">Transmembrane</keyword>
<evidence type="ECO:0000256" key="2">
    <source>
        <dbReference type="ARBA" id="ARBA00022448"/>
    </source>
</evidence>
<gene>
    <name evidence="9" type="ORF">DYE49_00630</name>
</gene>
<feature type="transmembrane region" description="Helical" evidence="7">
    <location>
        <begin position="65"/>
        <end position="89"/>
    </location>
</feature>
<dbReference type="Pfam" id="PF00528">
    <property type="entry name" value="BPD_transp_1"/>
    <property type="match status" value="1"/>
</dbReference>
<feature type="transmembrane region" description="Helical" evidence="7">
    <location>
        <begin position="223"/>
        <end position="241"/>
    </location>
</feature>
<evidence type="ECO:0000256" key="3">
    <source>
        <dbReference type="ARBA" id="ARBA00022475"/>
    </source>
</evidence>
<organism evidence="9 10">
    <name type="scientific">Treponema rectale</name>
    <dbReference type="NCBI Taxonomy" id="744512"/>
    <lineage>
        <taxon>Bacteria</taxon>
        <taxon>Pseudomonadati</taxon>
        <taxon>Spirochaetota</taxon>
        <taxon>Spirochaetia</taxon>
        <taxon>Spirochaetales</taxon>
        <taxon>Treponemataceae</taxon>
        <taxon>Treponema</taxon>
    </lineage>
</organism>
<keyword evidence="5 7" id="KW-1133">Transmembrane helix</keyword>
<name>A0A7M1XHW4_9SPIR</name>
<dbReference type="SUPFAM" id="SSF161098">
    <property type="entry name" value="MetI-like"/>
    <property type="match status" value="1"/>
</dbReference>
<reference evidence="9 10" key="1">
    <citation type="submission" date="2018-08" db="EMBL/GenBank/DDBJ databases">
        <title>The first complete genome of Treponema rectale (CHPAT), a commensal spirochete of the bovine rectum.</title>
        <authorList>
            <person name="Staton G.J."/>
            <person name="Clegg S.R."/>
            <person name="Carter S.D."/>
            <person name="Radford A.D."/>
            <person name="Darby A."/>
            <person name="Hall N."/>
            <person name="Birtles R.J."/>
            <person name="Evans N.J."/>
        </authorList>
    </citation>
    <scope>NUCLEOTIDE SEQUENCE [LARGE SCALE GENOMIC DNA]</scope>
    <source>
        <strain evidence="9 10">CHPA</strain>
    </source>
</reference>
<sequence>MKDNFQKQFKNIVYVILGIMLLIVLWEVVSFATDHLFLPEFFMCLGKTFSLFGNAFTMVSLGYTILRMLISVLISSLLAIVLGIIAGYYDPLAHILFPLITILRTIPTIALVLLLIVYVPNFSYYVVSLVVFPIIYEAVLEGSRNVYSRYENDFLLIGKHHINNITRVVFPLSTGYIFLGLIQGVGLGLKVEIMAEILAQNSRFRGLGPLIQQAYIDVDYLRMMAYVMFVLFLAFIFDAMLRWVSKIVTKHYGISSVKKNMFSH</sequence>
<evidence type="ECO:0000256" key="6">
    <source>
        <dbReference type="ARBA" id="ARBA00023136"/>
    </source>
</evidence>
<keyword evidence="6 7" id="KW-0472">Membrane</keyword>
<dbReference type="KEGG" id="trc:DYE49_00630"/>
<dbReference type="Gene3D" id="1.10.3720.10">
    <property type="entry name" value="MetI-like"/>
    <property type="match status" value="1"/>
</dbReference>
<evidence type="ECO:0000256" key="1">
    <source>
        <dbReference type="ARBA" id="ARBA00004651"/>
    </source>
</evidence>
<dbReference type="CDD" id="cd06261">
    <property type="entry name" value="TM_PBP2"/>
    <property type="match status" value="1"/>
</dbReference>
<dbReference type="GO" id="GO:0055085">
    <property type="term" value="P:transmembrane transport"/>
    <property type="evidence" value="ECO:0007669"/>
    <property type="project" value="InterPro"/>
</dbReference>
<protein>
    <submittedName>
        <fullName evidence="9">ABC transporter permease subunit</fullName>
    </submittedName>
</protein>
<dbReference type="Proteomes" id="UP000593591">
    <property type="component" value="Chromosome"/>
</dbReference>
<evidence type="ECO:0000259" key="8">
    <source>
        <dbReference type="PROSITE" id="PS50928"/>
    </source>
</evidence>
<proteinExistence type="inferred from homology"/>
<keyword evidence="3" id="KW-1003">Cell membrane</keyword>
<dbReference type="GO" id="GO:0005886">
    <property type="term" value="C:plasma membrane"/>
    <property type="evidence" value="ECO:0007669"/>
    <property type="project" value="UniProtKB-SubCell"/>
</dbReference>
<feature type="transmembrane region" description="Helical" evidence="7">
    <location>
        <begin position="12"/>
        <end position="33"/>
    </location>
</feature>
<evidence type="ECO:0000256" key="4">
    <source>
        <dbReference type="ARBA" id="ARBA00022692"/>
    </source>
</evidence>
<feature type="transmembrane region" description="Helical" evidence="7">
    <location>
        <begin position="168"/>
        <end position="189"/>
    </location>
</feature>
<dbReference type="InterPro" id="IPR035906">
    <property type="entry name" value="MetI-like_sf"/>
</dbReference>
<evidence type="ECO:0000313" key="9">
    <source>
        <dbReference type="EMBL" id="QOS39036.1"/>
    </source>
</evidence>
<evidence type="ECO:0000256" key="7">
    <source>
        <dbReference type="RuleBase" id="RU363032"/>
    </source>
</evidence>